<evidence type="ECO:0000313" key="1">
    <source>
        <dbReference type="EMBL" id="KHD78961.1"/>
    </source>
</evidence>
<gene>
    <name evidence="1" type="ORF">MB27_02440</name>
</gene>
<reference evidence="1 2" key="1">
    <citation type="submission" date="2014-10" db="EMBL/GenBank/DDBJ databases">
        <title>Draft genome sequence of Actinoplanes utahensis NRRL 12052.</title>
        <authorList>
            <person name="Velasco-Bucheli B."/>
            <person name="del Cerro C."/>
            <person name="Hormigo D."/>
            <person name="Garcia J.L."/>
            <person name="Acebal C."/>
            <person name="Arroyo M."/>
            <person name="de la Mata I."/>
        </authorList>
    </citation>
    <scope>NUCLEOTIDE SEQUENCE [LARGE SCALE GENOMIC DNA]</scope>
    <source>
        <strain evidence="1 2">NRRL 12052</strain>
    </source>
</reference>
<name>A0A0A6UU97_ACTUT</name>
<proteinExistence type="predicted"/>
<keyword evidence="2" id="KW-1185">Reference proteome</keyword>
<sequence>MVLRLRDDPRWLRAVGNGVGMRGVDGGFALDVPDDEVLRGKLTEVFERHGVVTGTDGFLMLPIPQHVVAGVLVDAIDRVNVGAAFLRDLVRVDG</sequence>
<protein>
    <submittedName>
        <fullName evidence="1">Uncharacterized protein</fullName>
    </submittedName>
</protein>
<dbReference type="Proteomes" id="UP000054537">
    <property type="component" value="Unassembled WGS sequence"/>
</dbReference>
<comment type="caution">
    <text evidence="1">The sequence shown here is derived from an EMBL/GenBank/DDBJ whole genome shotgun (WGS) entry which is preliminary data.</text>
</comment>
<accession>A0A0A6UU97</accession>
<dbReference type="EMBL" id="JRTT01000002">
    <property type="protein sequence ID" value="KHD78961.1"/>
    <property type="molecule type" value="Genomic_DNA"/>
</dbReference>
<evidence type="ECO:0000313" key="2">
    <source>
        <dbReference type="Proteomes" id="UP000054537"/>
    </source>
</evidence>
<dbReference type="AlphaFoldDB" id="A0A0A6UU97"/>
<organism evidence="1 2">
    <name type="scientific">Actinoplanes utahensis</name>
    <dbReference type="NCBI Taxonomy" id="1869"/>
    <lineage>
        <taxon>Bacteria</taxon>
        <taxon>Bacillati</taxon>
        <taxon>Actinomycetota</taxon>
        <taxon>Actinomycetes</taxon>
        <taxon>Micromonosporales</taxon>
        <taxon>Micromonosporaceae</taxon>
        <taxon>Actinoplanes</taxon>
    </lineage>
</organism>
<dbReference type="STRING" id="1869.MB27_02440"/>